<organism evidence="3 4">
    <name type="scientific">Stachybotrys elegans</name>
    <dbReference type="NCBI Taxonomy" id="80388"/>
    <lineage>
        <taxon>Eukaryota</taxon>
        <taxon>Fungi</taxon>
        <taxon>Dikarya</taxon>
        <taxon>Ascomycota</taxon>
        <taxon>Pezizomycotina</taxon>
        <taxon>Sordariomycetes</taxon>
        <taxon>Hypocreomycetidae</taxon>
        <taxon>Hypocreales</taxon>
        <taxon>Stachybotryaceae</taxon>
        <taxon>Stachybotrys</taxon>
    </lineage>
</organism>
<name>A0A8K0WUE3_9HYPO</name>
<dbReference type="Pfam" id="PF24476">
    <property type="entry name" value="DUF7580"/>
    <property type="match status" value="1"/>
</dbReference>
<dbReference type="OrthoDB" id="5986190at2759"/>
<reference evidence="3" key="1">
    <citation type="journal article" date="2021" name="Nat. Commun.">
        <title>Genetic determinants of endophytism in the Arabidopsis root mycobiome.</title>
        <authorList>
            <person name="Mesny F."/>
            <person name="Miyauchi S."/>
            <person name="Thiergart T."/>
            <person name="Pickel B."/>
            <person name="Atanasova L."/>
            <person name="Karlsson M."/>
            <person name="Huettel B."/>
            <person name="Barry K.W."/>
            <person name="Haridas S."/>
            <person name="Chen C."/>
            <person name="Bauer D."/>
            <person name="Andreopoulos W."/>
            <person name="Pangilinan J."/>
            <person name="LaButti K."/>
            <person name="Riley R."/>
            <person name="Lipzen A."/>
            <person name="Clum A."/>
            <person name="Drula E."/>
            <person name="Henrissat B."/>
            <person name="Kohler A."/>
            <person name="Grigoriev I.V."/>
            <person name="Martin F.M."/>
            <person name="Hacquard S."/>
        </authorList>
    </citation>
    <scope>NUCLEOTIDE SEQUENCE</scope>
    <source>
        <strain evidence="3">MPI-CAGE-CH-0235</strain>
    </source>
</reference>
<feature type="region of interest" description="Disordered" evidence="1">
    <location>
        <begin position="1022"/>
        <end position="1051"/>
    </location>
</feature>
<feature type="domain" description="DUF7580" evidence="2">
    <location>
        <begin position="839"/>
        <end position="995"/>
    </location>
</feature>
<keyword evidence="4" id="KW-1185">Reference proteome</keyword>
<evidence type="ECO:0000259" key="2">
    <source>
        <dbReference type="Pfam" id="PF24476"/>
    </source>
</evidence>
<feature type="compositionally biased region" description="Polar residues" evidence="1">
    <location>
        <begin position="251"/>
        <end position="260"/>
    </location>
</feature>
<dbReference type="Gene3D" id="1.25.40.10">
    <property type="entry name" value="Tetratricopeptide repeat domain"/>
    <property type="match status" value="1"/>
</dbReference>
<dbReference type="AlphaFoldDB" id="A0A8K0WUE3"/>
<dbReference type="Proteomes" id="UP000813444">
    <property type="component" value="Unassembled WGS sequence"/>
</dbReference>
<evidence type="ECO:0000313" key="3">
    <source>
        <dbReference type="EMBL" id="KAH7322490.1"/>
    </source>
</evidence>
<evidence type="ECO:0000256" key="1">
    <source>
        <dbReference type="SAM" id="MobiDB-lite"/>
    </source>
</evidence>
<protein>
    <recommendedName>
        <fullName evidence="2">DUF7580 domain-containing protein</fullName>
    </recommendedName>
</protein>
<feature type="compositionally biased region" description="Polar residues" evidence="1">
    <location>
        <begin position="281"/>
        <end position="290"/>
    </location>
</feature>
<accession>A0A8K0WUE3</accession>
<sequence>MAADNSTKIYDLSWECEKAFERALMRDTSGSSPVVEVLHQQFGQWAAQLGALAHPSVSLDTRLRTSESLRSLIIQFLLVARRNLDRIESMEHNEKGIQSSDSIIAQMNPEDKTGVASLLVESLQALESAIDGLQRLGSAIRQSSSGDVTQRIQAFKDKKDNGSIEALVSFRLRSLASHAEPGVTPRVQGDVNPIRGATSSLCEQLAVSISFRYFGVLYRRSHGKRLAEKHQAPARVPVIPAQQLIQPVPQPSKSMSNPSESKAGGQKLSAIPPHVHPRPNPSESAPSVLNSEAARKKHASSEKSVVSTASVISMQLKHFRYPRPPTIIPPATSAICPYCYRRFSKRDYDKKGWWGRHLKQDLKLYTCISEECCDPPQLFMGYEEWKQHMEVEHSRTWMEEVHRLVHWCCEIDHEEEWFHDEASFEAHIRAKHPAYTGVPELTTLKEWCEVPLERPAYTCPICNCVPEKLWPLVAQKPGKRPLRSDSTYWRRTSKPVDQNGAYEELLRHVAAHLRQIGMMAIAYLDGDDDDEGVMDGQNASGGGVDRQAWLPPGFWRQGEWVSKDTAWIPDLEVDPDYKEDTARILQSSTLPESDIDWKDWDLKLHPPAPDSLVQLNRDMLTLAEGLLGAEHPDIIGFLERLGRSLESQVVTLLDAEITYRRACDLSAKLLGPDSATTFKYTRYLASVLTQQGKDEESEKLMDIANNLMTESDLVEHRKLRWRDLVIFAFDFLSCKCTEESQRQIALELVPLGETAELVAFVTIANPEVFYYEMAFLSLPTRKMKKKRICLCEHMLSNPYPKSFRQEFFLHRYSYISARVALATRKYSHDAMQTNLSMADDSFFQATYWSEDRKQGLASCLSFSLRQLLVRERGMLVAKEWWSRPNIAFFRGTTLPFLCATVPPAGLGRSWDDESTDSHNGEITFHRNPHLLELGIMLLSIHLHTNACEPPNASSSRRWISALELFESCRESIKSPVYCQAIQHCLRPVDALSETLDVLRLLAEESSELARWKFLGVERPAEDEPPRFRVRPSDSQLSTESKSVTPLNRATQSGLDVETTGNLVRQFVLSQNQGDEREVTQSLPNVQASDAPGPGSPEICLGAGGPTERARQVQLLDDDTGLNMEKHLFTIYRTCFFDSAFPNLDIVLADRLATSMILRRKKFQYTQLRKVTLSDQQVVQIQDPKDTASSPTPTVLRRVPTNFIASHGTESENMARIGDISRFIPRPPRVLQDQDMFATCSA</sequence>
<proteinExistence type="predicted"/>
<dbReference type="InterPro" id="IPR011990">
    <property type="entry name" value="TPR-like_helical_dom_sf"/>
</dbReference>
<dbReference type="PANTHER" id="PTHR35391:SF5">
    <property type="entry name" value="DUF6590 DOMAIN-CONTAINING PROTEIN"/>
    <property type="match status" value="1"/>
</dbReference>
<gene>
    <name evidence="3" type="ORF">B0I35DRAFT_183032</name>
</gene>
<comment type="caution">
    <text evidence="3">The sequence shown here is derived from an EMBL/GenBank/DDBJ whole genome shotgun (WGS) entry which is preliminary data.</text>
</comment>
<dbReference type="PANTHER" id="PTHR35391">
    <property type="entry name" value="C2H2-TYPE DOMAIN-CONTAINING PROTEIN-RELATED"/>
    <property type="match status" value="1"/>
</dbReference>
<feature type="region of interest" description="Disordered" evidence="1">
    <location>
        <begin position="248"/>
        <end position="304"/>
    </location>
</feature>
<evidence type="ECO:0000313" key="4">
    <source>
        <dbReference type="Proteomes" id="UP000813444"/>
    </source>
</evidence>
<feature type="compositionally biased region" description="Polar residues" evidence="1">
    <location>
        <begin position="1032"/>
        <end position="1051"/>
    </location>
</feature>
<dbReference type="EMBL" id="JAGPNK010000004">
    <property type="protein sequence ID" value="KAH7322490.1"/>
    <property type="molecule type" value="Genomic_DNA"/>
</dbReference>
<dbReference type="InterPro" id="IPR056002">
    <property type="entry name" value="DUF7580"/>
</dbReference>